<accession>A0A9D2BHC1</accession>
<comment type="pathway">
    <text evidence="1">Cell wall biogenesis; cell wall polysaccharide biosynthesis.</text>
</comment>
<evidence type="ECO:0000313" key="7">
    <source>
        <dbReference type="Proteomes" id="UP000886890"/>
    </source>
</evidence>
<evidence type="ECO:0000256" key="2">
    <source>
        <dbReference type="ARBA" id="ARBA00006739"/>
    </source>
</evidence>
<dbReference type="SUPFAM" id="SSF53448">
    <property type="entry name" value="Nucleotide-diphospho-sugar transferases"/>
    <property type="match status" value="1"/>
</dbReference>
<dbReference type="Proteomes" id="UP000886890">
    <property type="component" value="Unassembled WGS sequence"/>
</dbReference>
<dbReference type="PANTHER" id="PTHR43179">
    <property type="entry name" value="RHAMNOSYLTRANSFERASE WBBL"/>
    <property type="match status" value="1"/>
</dbReference>
<name>A0A9D2BHC1_9FIRM</name>
<sequence>MTEELRIAAAVVTYNRKELLAECVGALLEQTYPVDILIIDNASTDGTRQELEELICQGKVQYINTGANLGGAGGFHVAVKEAVSRKYDYIWLMDDDTIPEKDALSALVQALKDTKGNFGFLSSKAVWKDGNVCRMNEQKFLDSEVINGKKFTKCRQATFVSLFLPSRVVLQIGLPIKEFFIWGDDVEYTRRISEKYVCYYVPESVVLHKTANNEGSNIATDDVSRMDRYRYAYRNEVYIARKENLSRKLYQISKIAFHIVRVILKSHGYRWKKIKIIVGASVEGLKFRPSVEYIERN</sequence>
<dbReference type="PANTHER" id="PTHR43179:SF12">
    <property type="entry name" value="GALACTOFURANOSYLTRANSFERASE GLFT2"/>
    <property type="match status" value="1"/>
</dbReference>
<reference evidence="6" key="1">
    <citation type="journal article" date="2021" name="PeerJ">
        <title>Extensive microbial diversity within the chicken gut microbiome revealed by metagenomics and culture.</title>
        <authorList>
            <person name="Gilroy R."/>
            <person name="Ravi A."/>
            <person name="Getino M."/>
            <person name="Pursley I."/>
            <person name="Horton D.L."/>
            <person name="Alikhan N.F."/>
            <person name="Baker D."/>
            <person name="Gharbi K."/>
            <person name="Hall N."/>
            <person name="Watson M."/>
            <person name="Adriaenssens E.M."/>
            <person name="Foster-Nyarko E."/>
            <person name="Jarju S."/>
            <person name="Secka A."/>
            <person name="Antonio M."/>
            <person name="Oren A."/>
            <person name="Chaudhuri R.R."/>
            <person name="La Ragione R."/>
            <person name="Hildebrand F."/>
            <person name="Pallen M.J."/>
        </authorList>
    </citation>
    <scope>NUCLEOTIDE SEQUENCE</scope>
    <source>
        <strain evidence="6">CHK183-1962</strain>
    </source>
</reference>
<evidence type="ECO:0000313" key="6">
    <source>
        <dbReference type="EMBL" id="HIX76615.1"/>
    </source>
</evidence>
<dbReference type="AlphaFoldDB" id="A0A9D2BHC1"/>
<dbReference type="GO" id="GO:0016757">
    <property type="term" value="F:glycosyltransferase activity"/>
    <property type="evidence" value="ECO:0007669"/>
    <property type="project" value="UniProtKB-KW"/>
</dbReference>
<gene>
    <name evidence="6" type="ORF">H9734_03335</name>
</gene>
<reference evidence="6" key="2">
    <citation type="submission" date="2021-04" db="EMBL/GenBank/DDBJ databases">
        <authorList>
            <person name="Gilroy R."/>
        </authorList>
    </citation>
    <scope>NUCLEOTIDE SEQUENCE</scope>
    <source>
        <strain evidence="6">CHK183-1962</strain>
    </source>
</reference>
<feature type="domain" description="Glycosyltransferase 2-like" evidence="5">
    <location>
        <begin position="11"/>
        <end position="114"/>
    </location>
</feature>
<dbReference type="CDD" id="cd04185">
    <property type="entry name" value="GT_2_like_b"/>
    <property type="match status" value="1"/>
</dbReference>
<evidence type="ECO:0000256" key="4">
    <source>
        <dbReference type="ARBA" id="ARBA00022679"/>
    </source>
</evidence>
<proteinExistence type="inferred from homology"/>
<comment type="similarity">
    <text evidence="2">Belongs to the glycosyltransferase 2 family.</text>
</comment>
<comment type="caution">
    <text evidence="6">The sequence shown here is derived from an EMBL/GenBank/DDBJ whole genome shotgun (WGS) entry which is preliminary data.</text>
</comment>
<dbReference type="InterPro" id="IPR029044">
    <property type="entry name" value="Nucleotide-diphossugar_trans"/>
</dbReference>
<organism evidence="6 7">
    <name type="scientific">Candidatus Fusicatenibacter merdavium</name>
    <dbReference type="NCBI Taxonomy" id="2838600"/>
    <lineage>
        <taxon>Bacteria</taxon>
        <taxon>Bacillati</taxon>
        <taxon>Bacillota</taxon>
        <taxon>Clostridia</taxon>
        <taxon>Lachnospirales</taxon>
        <taxon>Lachnospiraceae</taxon>
        <taxon>Fusicatenibacter</taxon>
    </lineage>
</organism>
<dbReference type="Pfam" id="PF00535">
    <property type="entry name" value="Glycos_transf_2"/>
    <property type="match status" value="1"/>
</dbReference>
<keyword evidence="3" id="KW-0328">Glycosyltransferase</keyword>
<dbReference type="Gene3D" id="3.90.550.10">
    <property type="entry name" value="Spore Coat Polysaccharide Biosynthesis Protein SpsA, Chain A"/>
    <property type="match status" value="1"/>
</dbReference>
<dbReference type="InterPro" id="IPR001173">
    <property type="entry name" value="Glyco_trans_2-like"/>
</dbReference>
<evidence type="ECO:0000259" key="5">
    <source>
        <dbReference type="Pfam" id="PF00535"/>
    </source>
</evidence>
<dbReference type="EMBL" id="DXEK01000054">
    <property type="protein sequence ID" value="HIX76615.1"/>
    <property type="molecule type" value="Genomic_DNA"/>
</dbReference>
<evidence type="ECO:0000256" key="1">
    <source>
        <dbReference type="ARBA" id="ARBA00004776"/>
    </source>
</evidence>
<keyword evidence="4" id="KW-0808">Transferase</keyword>
<protein>
    <submittedName>
        <fullName evidence="6">Glycosyltransferase family 2 protein</fullName>
    </submittedName>
</protein>
<evidence type="ECO:0000256" key="3">
    <source>
        <dbReference type="ARBA" id="ARBA00022676"/>
    </source>
</evidence>